<evidence type="ECO:0000313" key="2">
    <source>
        <dbReference type="EMBL" id="TFK46780.1"/>
    </source>
</evidence>
<keyword evidence="3" id="KW-1185">Reference proteome</keyword>
<dbReference type="OrthoDB" id="5966500at2759"/>
<dbReference type="Proteomes" id="UP000305948">
    <property type="component" value="Unassembled WGS sequence"/>
</dbReference>
<dbReference type="Pfam" id="PF07714">
    <property type="entry name" value="PK_Tyr_Ser-Thr"/>
    <property type="match status" value="1"/>
</dbReference>
<dbReference type="GO" id="GO:0004672">
    <property type="term" value="F:protein kinase activity"/>
    <property type="evidence" value="ECO:0007669"/>
    <property type="project" value="InterPro"/>
</dbReference>
<dbReference type="SMART" id="SM00220">
    <property type="entry name" value="S_TKc"/>
    <property type="match status" value="1"/>
</dbReference>
<name>A0A5C3MP70_9AGAM</name>
<dbReference type="GO" id="GO:0007165">
    <property type="term" value="P:signal transduction"/>
    <property type="evidence" value="ECO:0007669"/>
    <property type="project" value="TreeGrafter"/>
</dbReference>
<evidence type="ECO:0000313" key="3">
    <source>
        <dbReference type="Proteomes" id="UP000305948"/>
    </source>
</evidence>
<dbReference type="InterPro" id="IPR000719">
    <property type="entry name" value="Prot_kinase_dom"/>
</dbReference>
<keyword evidence="2" id="KW-0418">Kinase</keyword>
<dbReference type="InterPro" id="IPR001245">
    <property type="entry name" value="Ser-Thr/Tyr_kinase_cat_dom"/>
</dbReference>
<dbReference type="InterPro" id="IPR011009">
    <property type="entry name" value="Kinase-like_dom_sf"/>
</dbReference>
<protein>
    <submittedName>
        <fullName evidence="2">Kinase-like protein</fullName>
    </submittedName>
</protein>
<dbReference type="PANTHER" id="PTHR23257:SF963">
    <property type="entry name" value="AT08303P"/>
    <property type="match status" value="1"/>
</dbReference>
<dbReference type="AlphaFoldDB" id="A0A5C3MP70"/>
<dbReference type="GO" id="GO:0005524">
    <property type="term" value="F:ATP binding"/>
    <property type="evidence" value="ECO:0007669"/>
    <property type="project" value="InterPro"/>
</dbReference>
<dbReference type="SUPFAM" id="SSF56112">
    <property type="entry name" value="Protein kinase-like (PK-like)"/>
    <property type="match status" value="1"/>
</dbReference>
<feature type="domain" description="Protein kinase" evidence="1">
    <location>
        <begin position="1"/>
        <end position="230"/>
    </location>
</feature>
<gene>
    <name evidence="2" type="ORF">OE88DRAFT_860675</name>
</gene>
<reference evidence="2 3" key="1">
    <citation type="journal article" date="2019" name="Nat. Ecol. Evol.">
        <title>Megaphylogeny resolves global patterns of mushroom evolution.</title>
        <authorList>
            <person name="Varga T."/>
            <person name="Krizsan K."/>
            <person name="Foldi C."/>
            <person name="Dima B."/>
            <person name="Sanchez-Garcia M."/>
            <person name="Sanchez-Ramirez S."/>
            <person name="Szollosi G.J."/>
            <person name="Szarkandi J.G."/>
            <person name="Papp V."/>
            <person name="Albert L."/>
            <person name="Andreopoulos W."/>
            <person name="Angelini C."/>
            <person name="Antonin V."/>
            <person name="Barry K.W."/>
            <person name="Bougher N.L."/>
            <person name="Buchanan P."/>
            <person name="Buyck B."/>
            <person name="Bense V."/>
            <person name="Catcheside P."/>
            <person name="Chovatia M."/>
            <person name="Cooper J."/>
            <person name="Damon W."/>
            <person name="Desjardin D."/>
            <person name="Finy P."/>
            <person name="Geml J."/>
            <person name="Haridas S."/>
            <person name="Hughes K."/>
            <person name="Justo A."/>
            <person name="Karasinski D."/>
            <person name="Kautmanova I."/>
            <person name="Kiss B."/>
            <person name="Kocsube S."/>
            <person name="Kotiranta H."/>
            <person name="LaButti K.M."/>
            <person name="Lechner B.E."/>
            <person name="Liimatainen K."/>
            <person name="Lipzen A."/>
            <person name="Lukacs Z."/>
            <person name="Mihaltcheva S."/>
            <person name="Morgado L.N."/>
            <person name="Niskanen T."/>
            <person name="Noordeloos M.E."/>
            <person name="Ohm R.A."/>
            <person name="Ortiz-Santana B."/>
            <person name="Ovrebo C."/>
            <person name="Racz N."/>
            <person name="Riley R."/>
            <person name="Savchenko A."/>
            <person name="Shiryaev A."/>
            <person name="Soop K."/>
            <person name="Spirin V."/>
            <person name="Szebenyi C."/>
            <person name="Tomsovsky M."/>
            <person name="Tulloss R.E."/>
            <person name="Uehling J."/>
            <person name="Grigoriev I.V."/>
            <person name="Vagvolgyi C."/>
            <person name="Papp T."/>
            <person name="Martin F.M."/>
            <person name="Miettinen O."/>
            <person name="Hibbett D.S."/>
            <person name="Nagy L.G."/>
        </authorList>
    </citation>
    <scope>NUCLEOTIDE SEQUENCE [LARGE SCALE GENOMIC DNA]</scope>
    <source>
        <strain evidence="2 3">OMC1185</strain>
    </source>
</reference>
<dbReference type="InterPro" id="IPR050167">
    <property type="entry name" value="Ser_Thr_protein_kinase"/>
</dbReference>
<dbReference type="Gene3D" id="1.10.510.10">
    <property type="entry name" value="Transferase(Phosphotransferase) domain 1"/>
    <property type="match status" value="1"/>
</dbReference>
<dbReference type="PANTHER" id="PTHR23257">
    <property type="entry name" value="SERINE-THREONINE PROTEIN KINASE"/>
    <property type="match status" value="1"/>
</dbReference>
<dbReference type="PROSITE" id="PS50011">
    <property type="entry name" value="PROTEIN_KINASE_DOM"/>
    <property type="match status" value="1"/>
</dbReference>
<organism evidence="2 3">
    <name type="scientific">Heliocybe sulcata</name>
    <dbReference type="NCBI Taxonomy" id="5364"/>
    <lineage>
        <taxon>Eukaryota</taxon>
        <taxon>Fungi</taxon>
        <taxon>Dikarya</taxon>
        <taxon>Basidiomycota</taxon>
        <taxon>Agaricomycotina</taxon>
        <taxon>Agaricomycetes</taxon>
        <taxon>Gloeophyllales</taxon>
        <taxon>Gloeophyllaceae</taxon>
        <taxon>Heliocybe</taxon>
    </lineage>
</organism>
<sequence>MQDAPAGTLRTIPGPHGCIHVSHTGTGAPLAMKRFNAVGNEFLHHRALEVSQAVYRWQAVAARQHPNIYPVYGIRNRDSVSFAIDMPYSAEGNLMNYITNNPQTARLALVEQIATGLEYLHRNGLVHGNLKPSNVLMEQERAKLTDIGITAALQLEDLRNPRKTVQLPSDWMYNAADEILRIDLNDPMPVMQGRDVYAFAHTVYEVSLHMCSDDPPFNYPPGSFTLAERI</sequence>
<dbReference type="EMBL" id="ML213527">
    <property type="protein sequence ID" value="TFK46780.1"/>
    <property type="molecule type" value="Genomic_DNA"/>
</dbReference>
<evidence type="ECO:0000259" key="1">
    <source>
        <dbReference type="PROSITE" id="PS50011"/>
    </source>
</evidence>
<accession>A0A5C3MP70</accession>
<dbReference type="CDD" id="cd00180">
    <property type="entry name" value="PKc"/>
    <property type="match status" value="1"/>
</dbReference>
<dbReference type="GO" id="GO:0005737">
    <property type="term" value="C:cytoplasm"/>
    <property type="evidence" value="ECO:0007669"/>
    <property type="project" value="TreeGrafter"/>
</dbReference>
<keyword evidence="2" id="KW-0808">Transferase</keyword>
<proteinExistence type="predicted"/>